<gene>
    <name evidence="1" type="ORF">ABMA27_011552</name>
</gene>
<dbReference type="EMBL" id="JBEUOH010000003">
    <property type="protein sequence ID" value="KAL0895429.1"/>
    <property type="molecule type" value="Genomic_DNA"/>
</dbReference>
<protein>
    <recommendedName>
        <fullName evidence="3">P94</fullName>
    </recommendedName>
</protein>
<dbReference type="Proteomes" id="UP001549920">
    <property type="component" value="Unassembled WGS sequence"/>
</dbReference>
<evidence type="ECO:0000313" key="2">
    <source>
        <dbReference type="Proteomes" id="UP001549920"/>
    </source>
</evidence>
<reference evidence="1 2" key="1">
    <citation type="submission" date="2024-06" db="EMBL/GenBank/DDBJ databases">
        <title>A chromosome-level genome assembly of beet webworm, Loxostege sticticalis.</title>
        <authorList>
            <person name="Zhang Y."/>
        </authorList>
    </citation>
    <scope>NUCLEOTIDE SEQUENCE [LARGE SCALE GENOMIC DNA]</scope>
    <source>
        <strain evidence="1">AQ026</strain>
        <tissue evidence="1">Whole body</tissue>
    </source>
</reference>
<proteinExistence type="predicted"/>
<evidence type="ECO:0000313" key="1">
    <source>
        <dbReference type="EMBL" id="KAL0895429.1"/>
    </source>
</evidence>
<comment type="caution">
    <text evidence="1">The sequence shown here is derived from an EMBL/GenBank/DDBJ whole genome shotgun (WGS) entry which is preliminary data.</text>
</comment>
<sequence>MVNYFIYAKNLSASTSGVAFYHQKGFKTLKEFKSDVRRICFESVPEDSRIIYLHWGHECVEVDEQITVKAYNDRYANGNNTLPETIIEWIKINLQGDYKIKLLYIITDGQIGAHSLNKCLKLNENVEYEKVVFHGIHRNLNSIDLSVAASFLKGPCTIYRNHEKFDDTDISKEFDYGKISIDNLINEKENLKSYIKLKYGNTSKNSAIALTEIEKLKELRNKLFADLLQPLEKKINLETKDKKSFLCDFKETDWYENLNSYDFKTDIGKSISILINYIVCDKKSYAFDALKFESKFSNKVSEEPIVDMNFTTDQEVKFPDITLDDEKGIPVILCTELNLLNKIIFETSESTASFLKFKSLMECPLFLLNDPDLNETIGYFYTLKVYKQLLENTAKTEPRTQRPFHGGLVLADTDDFDKYNDYILSATYFNFKKIKYNVGLFYFVLWKICEKKQWMDKNVIEQFKKYMLRRVSSTKCKIGLSSLPLDPQMNTSLPTALWYCVELSSNIFKDDPQHFAHERLRMFYEVCATMIEILEYLKYDLDLESIDKRRDLIRHVMILRKIPTQRDKVFYLVEKILKKVNGFLVCEIENQANVKKLNYLKLNHKKMLNDDIIKGEVNLNDYVYFLHEIEDSEVQICKKTFRPFFKINQNMSFYSEVEVDIVVKHNGIDKLEFSRILSLYNLFLHYVKGYDKFPTLEEYKEYILKKIKYKDDLVSIFPRNVSKSIEEVFLFYESVKKDMSVKEFVGVCDEYVSRIERIKAENNENLESDSWILEFISREERNVNLIKVKMNQ</sequence>
<accession>A0ABR3IGM6</accession>
<evidence type="ECO:0008006" key="3">
    <source>
        <dbReference type="Google" id="ProtNLM"/>
    </source>
</evidence>
<organism evidence="1 2">
    <name type="scientific">Loxostege sticticalis</name>
    <name type="common">Beet webworm moth</name>
    <dbReference type="NCBI Taxonomy" id="481309"/>
    <lineage>
        <taxon>Eukaryota</taxon>
        <taxon>Metazoa</taxon>
        <taxon>Ecdysozoa</taxon>
        <taxon>Arthropoda</taxon>
        <taxon>Hexapoda</taxon>
        <taxon>Insecta</taxon>
        <taxon>Pterygota</taxon>
        <taxon>Neoptera</taxon>
        <taxon>Endopterygota</taxon>
        <taxon>Lepidoptera</taxon>
        <taxon>Glossata</taxon>
        <taxon>Ditrysia</taxon>
        <taxon>Pyraloidea</taxon>
        <taxon>Crambidae</taxon>
        <taxon>Pyraustinae</taxon>
        <taxon>Loxostege</taxon>
    </lineage>
</organism>
<keyword evidence="2" id="KW-1185">Reference proteome</keyword>
<name>A0ABR3IGM6_LOXSC</name>